<dbReference type="Pfam" id="PF07237">
    <property type="entry name" value="DUF1428"/>
    <property type="match status" value="2"/>
</dbReference>
<reference evidence="1 2" key="1">
    <citation type="submission" date="2021-07" db="EMBL/GenBank/DDBJ databases">
        <title>Sphingomonas sp.</title>
        <authorList>
            <person name="Feng G."/>
            <person name="Li J."/>
            <person name="Pan M."/>
        </authorList>
    </citation>
    <scope>NUCLEOTIDE SEQUENCE [LARGE SCALE GENOMIC DNA]</scope>
    <source>
        <strain evidence="1 2">RRHST34</strain>
    </source>
</reference>
<accession>A0ABS7BJK8</accession>
<dbReference type="RefSeq" id="WP_219747160.1">
    <property type="nucleotide sequence ID" value="NZ_JAHXZN010000001.1"/>
</dbReference>
<proteinExistence type="predicted"/>
<organism evidence="1 2">
    <name type="scientific">Sphingomonas citri</name>
    <dbReference type="NCBI Taxonomy" id="2862499"/>
    <lineage>
        <taxon>Bacteria</taxon>
        <taxon>Pseudomonadati</taxon>
        <taxon>Pseudomonadota</taxon>
        <taxon>Alphaproteobacteria</taxon>
        <taxon>Sphingomonadales</taxon>
        <taxon>Sphingomonadaceae</taxon>
        <taxon>Sphingomonas</taxon>
    </lineage>
</organism>
<dbReference type="Gene3D" id="3.30.70.100">
    <property type="match status" value="2"/>
</dbReference>
<protein>
    <submittedName>
        <fullName evidence="1">DUF1428 domain-containing protein</fullName>
    </submittedName>
</protein>
<dbReference type="SUPFAM" id="SSF54909">
    <property type="entry name" value="Dimeric alpha+beta barrel"/>
    <property type="match status" value="2"/>
</dbReference>
<dbReference type="Proteomes" id="UP000759103">
    <property type="component" value="Unassembled WGS sequence"/>
</dbReference>
<name>A0ABS7BJK8_9SPHN</name>
<dbReference type="InterPro" id="IPR009874">
    <property type="entry name" value="DUF1428"/>
</dbReference>
<evidence type="ECO:0000313" key="1">
    <source>
        <dbReference type="EMBL" id="MBW6529647.1"/>
    </source>
</evidence>
<gene>
    <name evidence="1" type="ORF">KZ820_02770</name>
</gene>
<dbReference type="EMBL" id="JAHXZN010000001">
    <property type="protein sequence ID" value="MBW6529647.1"/>
    <property type="molecule type" value="Genomic_DNA"/>
</dbReference>
<dbReference type="InterPro" id="IPR011008">
    <property type="entry name" value="Dimeric_a/b-barrel"/>
</dbReference>
<comment type="caution">
    <text evidence="1">The sequence shown here is derived from an EMBL/GenBank/DDBJ whole genome shotgun (WGS) entry which is preliminary data.</text>
</comment>
<sequence>MSYVDGFITPVATAARERFAEHARVAAAIVREHGARRVVDTWGEDVPAGERNDIAGAVRLGADETPSFGWIEFTDRAARDTFGEAIVTDERLAALGLPPFDVSRMILGGFEVIVDTGRGAAPGFVDGFILPVRMTHRADYVALAEAASPVFLDHGAIRHVEAWGDDLPAGETVDFRRAALADEDETVVLSWVEWPDRATRDRATPLVMADERMANLPTPLPFDGKRMIYGGFAMLNEK</sequence>
<evidence type="ECO:0000313" key="2">
    <source>
        <dbReference type="Proteomes" id="UP000759103"/>
    </source>
</evidence>
<keyword evidence="2" id="KW-1185">Reference proteome</keyword>